<evidence type="ECO:0000313" key="1">
    <source>
        <dbReference type="EMBL" id="ETX06962.1"/>
    </source>
</evidence>
<name>W4MBE6_9BACT</name>
<gene>
    <name evidence="1" type="ORF">ETSY2_13935</name>
</gene>
<evidence type="ECO:0008006" key="3">
    <source>
        <dbReference type="Google" id="ProtNLM"/>
    </source>
</evidence>
<accession>W4MBE6</accession>
<sequence>MKILILGGTIFLGRHLIDAAIACGHEVTLFNRGQHNADLYPDLEKLRGDRDGGLDALKGRTWDAVIDTCGYVPRLVRDAALLLADAVDHYTFISTISVYNDFGERGLREDAAVRKLKDETIEEVTAGIRGTYGPLKALCE</sequence>
<dbReference type="PATRIC" id="fig|1429439.4.peg.2380"/>
<dbReference type="Gene3D" id="3.40.50.720">
    <property type="entry name" value="NAD(P)-binding Rossmann-like Domain"/>
    <property type="match status" value="1"/>
</dbReference>
<dbReference type="HOGENOM" id="CLU_116071_0_0_7"/>
<dbReference type="InterPro" id="IPR036291">
    <property type="entry name" value="NAD(P)-bd_dom_sf"/>
</dbReference>
<dbReference type="AlphaFoldDB" id="W4MBE6"/>
<evidence type="ECO:0000313" key="2">
    <source>
        <dbReference type="Proteomes" id="UP000019140"/>
    </source>
</evidence>
<comment type="caution">
    <text evidence="1">The sequence shown here is derived from an EMBL/GenBank/DDBJ whole genome shotgun (WGS) entry which is preliminary data.</text>
</comment>
<organism evidence="1 2">
    <name type="scientific">Candidatus Entotheonella gemina</name>
    <dbReference type="NCBI Taxonomy" id="1429439"/>
    <lineage>
        <taxon>Bacteria</taxon>
        <taxon>Pseudomonadati</taxon>
        <taxon>Nitrospinota/Tectimicrobiota group</taxon>
        <taxon>Candidatus Tectimicrobiota</taxon>
        <taxon>Candidatus Entotheonellia</taxon>
        <taxon>Candidatus Entotheonellales</taxon>
        <taxon>Candidatus Entotheonellaceae</taxon>
        <taxon>Candidatus Entotheonella</taxon>
    </lineage>
</organism>
<dbReference type="Proteomes" id="UP000019140">
    <property type="component" value="Unassembled WGS sequence"/>
</dbReference>
<proteinExistence type="predicted"/>
<dbReference type="EMBL" id="AZHX01000559">
    <property type="protein sequence ID" value="ETX06962.1"/>
    <property type="molecule type" value="Genomic_DNA"/>
</dbReference>
<protein>
    <recommendedName>
        <fullName evidence="3">NAD-dependent epimerase/dehydratase domain-containing protein</fullName>
    </recommendedName>
</protein>
<keyword evidence="2" id="KW-1185">Reference proteome</keyword>
<dbReference type="SUPFAM" id="SSF51735">
    <property type="entry name" value="NAD(P)-binding Rossmann-fold domains"/>
    <property type="match status" value="1"/>
</dbReference>
<reference evidence="1 2" key="1">
    <citation type="journal article" date="2014" name="Nature">
        <title>An environmental bacterial taxon with a large and distinct metabolic repertoire.</title>
        <authorList>
            <person name="Wilson M.C."/>
            <person name="Mori T."/>
            <person name="Ruckert C."/>
            <person name="Uria A.R."/>
            <person name="Helf M.J."/>
            <person name="Takada K."/>
            <person name="Gernert C."/>
            <person name="Steffens U.A."/>
            <person name="Heycke N."/>
            <person name="Schmitt S."/>
            <person name="Rinke C."/>
            <person name="Helfrich E.J."/>
            <person name="Brachmann A.O."/>
            <person name="Gurgui C."/>
            <person name="Wakimoto T."/>
            <person name="Kracht M."/>
            <person name="Crusemann M."/>
            <person name="Hentschel U."/>
            <person name="Abe I."/>
            <person name="Matsunaga S."/>
            <person name="Kalinowski J."/>
            <person name="Takeyama H."/>
            <person name="Piel J."/>
        </authorList>
    </citation>
    <scope>NUCLEOTIDE SEQUENCE [LARGE SCALE GENOMIC DNA]</scope>
    <source>
        <strain evidence="2">TSY2</strain>
    </source>
</reference>